<dbReference type="InterPro" id="IPR003591">
    <property type="entry name" value="Leu-rich_rpt_typical-subtyp"/>
</dbReference>
<keyword evidence="7" id="KW-0808">Transferase</keyword>
<evidence type="ECO:0000256" key="1">
    <source>
        <dbReference type="ARBA" id="ARBA00004167"/>
    </source>
</evidence>
<reference evidence="7" key="1">
    <citation type="submission" date="2020-06" db="EMBL/GenBank/DDBJ databases">
        <authorList>
            <consortium name="Plant Systems Biology data submission"/>
        </authorList>
    </citation>
    <scope>NUCLEOTIDE SEQUENCE</scope>
    <source>
        <strain evidence="7">D6</strain>
    </source>
</reference>
<dbReference type="Gene3D" id="3.80.10.10">
    <property type="entry name" value="Ribonuclease Inhibitor"/>
    <property type="match status" value="2"/>
</dbReference>
<dbReference type="PANTHER" id="PTHR48053:SF71">
    <property type="entry name" value="LEUCINE RICH REPEAT FAMILY PROTEIN, EXPRESSED"/>
    <property type="match status" value="1"/>
</dbReference>
<comment type="caution">
    <text evidence="7">The sequence shown here is derived from an EMBL/GenBank/DDBJ whole genome shotgun (WGS) entry which is preliminary data.</text>
</comment>
<keyword evidence="3" id="KW-0732">Signal</keyword>
<keyword evidence="4" id="KW-0677">Repeat</keyword>
<dbReference type="PANTHER" id="PTHR48053">
    <property type="entry name" value="LEUCINE RICH REPEAT FAMILY PROTEIN, EXPRESSED"/>
    <property type="match status" value="1"/>
</dbReference>
<accession>A0A9N8H8V6</accession>
<dbReference type="GO" id="GO:0016301">
    <property type="term" value="F:kinase activity"/>
    <property type="evidence" value="ECO:0007669"/>
    <property type="project" value="UniProtKB-KW"/>
</dbReference>
<dbReference type="AlphaFoldDB" id="A0A9N8H8V6"/>
<organism evidence="7 8">
    <name type="scientific">Seminavis robusta</name>
    <dbReference type="NCBI Taxonomy" id="568900"/>
    <lineage>
        <taxon>Eukaryota</taxon>
        <taxon>Sar</taxon>
        <taxon>Stramenopiles</taxon>
        <taxon>Ochrophyta</taxon>
        <taxon>Bacillariophyta</taxon>
        <taxon>Bacillariophyceae</taxon>
        <taxon>Bacillariophycidae</taxon>
        <taxon>Naviculales</taxon>
        <taxon>Naviculaceae</taxon>
        <taxon>Seminavis</taxon>
    </lineage>
</organism>
<dbReference type="GO" id="GO:0016020">
    <property type="term" value="C:membrane"/>
    <property type="evidence" value="ECO:0007669"/>
    <property type="project" value="UniProtKB-SubCell"/>
</dbReference>
<evidence type="ECO:0000313" key="7">
    <source>
        <dbReference type="EMBL" id="CAB9503605.1"/>
    </source>
</evidence>
<evidence type="ECO:0000256" key="5">
    <source>
        <dbReference type="ARBA" id="ARBA00022741"/>
    </source>
</evidence>
<dbReference type="Proteomes" id="UP001153069">
    <property type="component" value="Unassembled WGS sequence"/>
</dbReference>
<evidence type="ECO:0000256" key="6">
    <source>
        <dbReference type="ARBA" id="ARBA00022840"/>
    </source>
</evidence>
<dbReference type="OrthoDB" id="203703at2759"/>
<sequence>MTIFHLHENALSGSIPTDLGRLSNLSRLSLRGNTLTSTIPSELGKLTSLFKLHWLFLHNNLLTSAVPSEVGGLFRSFFWDDSNRLSLSINLITSVPSEIGLSWGLGFLLLDNNALTSIPSELFMLAELRTLALSNNMLSGQLQSEFGLLSNFEQLFLDGTNLTGPIPPEVAHLVSHASLGVLNIRNNSLPGVLSKNDICRLGMPSCTYRSTWYYDRIAFKNCSLDYDCSDSLCGCDACPC</sequence>
<evidence type="ECO:0000256" key="4">
    <source>
        <dbReference type="ARBA" id="ARBA00022737"/>
    </source>
</evidence>
<dbReference type="GO" id="GO:0005524">
    <property type="term" value="F:ATP binding"/>
    <property type="evidence" value="ECO:0007669"/>
    <property type="project" value="UniProtKB-KW"/>
</dbReference>
<dbReference type="InterPro" id="IPR051716">
    <property type="entry name" value="Plant_RL_S/T_kinase"/>
</dbReference>
<comment type="subcellular location">
    <subcellularLocation>
        <location evidence="1">Membrane</location>
        <topology evidence="1">Single-pass membrane protein</topology>
    </subcellularLocation>
</comment>
<dbReference type="InterPro" id="IPR032675">
    <property type="entry name" value="LRR_dom_sf"/>
</dbReference>
<keyword evidence="6" id="KW-0067">ATP-binding</keyword>
<evidence type="ECO:0000256" key="2">
    <source>
        <dbReference type="ARBA" id="ARBA00022614"/>
    </source>
</evidence>
<gene>
    <name evidence="7" type="ORF">SEMRO_171_G075630.1</name>
</gene>
<keyword evidence="2" id="KW-0433">Leucine-rich repeat</keyword>
<evidence type="ECO:0000256" key="3">
    <source>
        <dbReference type="ARBA" id="ARBA00022729"/>
    </source>
</evidence>
<keyword evidence="5" id="KW-0547">Nucleotide-binding</keyword>
<keyword evidence="7" id="KW-0418">Kinase</keyword>
<evidence type="ECO:0000313" key="8">
    <source>
        <dbReference type="Proteomes" id="UP001153069"/>
    </source>
</evidence>
<dbReference type="EMBL" id="CAICTM010000170">
    <property type="protein sequence ID" value="CAB9503605.1"/>
    <property type="molecule type" value="Genomic_DNA"/>
</dbReference>
<dbReference type="SMART" id="SM00369">
    <property type="entry name" value="LRR_TYP"/>
    <property type="match status" value="3"/>
</dbReference>
<dbReference type="InterPro" id="IPR001611">
    <property type="entry name" value="Leu-rich_rpt"/>
</dbReference>
<dbReference type="SUPFAM" id="SSF52058">
    <property type="entry name" value="L domain-like"/>
    <property type="match status" value="1"/>
</dbReference>
<keyword evidence="7" id="KW-0675">Receptor</keyword>
<dbReference type="Pfam" id="PF00560">
    <property type="entry name" value="LRR_1"/>
    <property type="match status" value="2"/>
</dbReference>
<keyword evidence="8" id="KW-1185">Reference proteome</keyword>
<proteinExistence type="predicted"/>
<name>A0A9N8H8V6_9STRA</name>
<protein>
    <submittedName>
        <fullName evidence="7">LRR receptor-like serine threonine-protein kinase</fullName>
    </submittedName>
</protein>